<dbReference type="Gene3D" id="3.90.105.50">
    <property type="match status" value="1"/>
</dbReference>
<keyword evidence="1" id="KW-0229">DNA integration</keyword>
<evidence type="ECO:0000313" key="2">
    <source>
        <dbReference type="EMBL" id="ABC48873.1"/>
    </source>
</evidence>
<keyword evidence="1" id="KW-0233">DNA recombination</keyword>
<name>Q2PJT0_ENTFC</name>
<sequence length="68" mass="8097">MINNTDVPVWEKYTLTIEEASKYFRIGENKLRRLAEENIGAKWVIMNGNRIQIKRKQFEKIIDTLDTI</sequence>
<dbReference type="GO" id="GO:0006310">
    <property type="term" value="P:DNA recombination"/>
    <property type="evidence" value="ECO:0007669"/>
    <property type="project" value="UniProtKB-UniRule"/>
</dbReference>
<dbReference type="AlphaFoldDB" id="Q2PJT0"/>
<accession>Q2PJT0</accession>
<protein>
    <recommendedName>
        <fullName evidence="1">Excisionase</fullName>
    </recommendedName>
</protein>
<reference evidence="2" key="1">
    <citation type="journal article" date="2005" name="J. Bacteriol.">
        <title>Tn5386, a novel Tn916-like mobile element in Enterococcus faecium D344R that interacts with Tn916 to yield a large genomic deletion.</title>
        <authorList>
            <person name="Rice L.B."/>
            <person name="Carias L.L."/>
            <person name="Marshall S."/>
            <person name="Rudin S.D."/>
            <person name="Hutton-Thomas R."/>
        </authorList>
    </citation>
    <scope>NUCLEOTIDE SEQUENCE</scope>
    <source>
        <strain evidence="2">D344R</strain>
    </source>
</reference>
<dbReference type="EMBL" id="DQ321786">
    <property type="protein sequence ID" value="ABC48873.1"/>
    <property type="molecule type" value="Genomic_DNA"/>
</dbReference>
<dbReference type="InterPro" id="IPR038148">
    <property type="entry name" value="Tn1545/Tn916_Xis"/>
</dbReference>
<dbReference type="InterPro" id="IPR015122">
    <property type="entry name" value="Tn916-Xis"/>
</dbReference>
<dbReference type="Pfam" id="PF09035">
    <property type="entry name" value="Tn916-Xis"/>
    <property type="match status" value="1"/>
</dbReference>
<dbReference type="GO" id="GO:0015074">
    <property type="term" value="P:DNA integration"/>
    <property type="evidence" value="ECO:0007669"/>
    <property type="project" value="UniProtKB-UniRule"/>
</dbReference>
<keyword evidence="1" id="KW-0814">Transposable element</keyword>
<dbReference type="PIRSF" id="PIRSF004323">
    <property type="entry name" value="Tn916-Xis"/>
    <property type="match status" value="1"/>
</dbReference>
<gene>
    <name evidence="2" type="primary">XisTn5386</name>
</gene>
<organism evidence="2">
    <name type="scientific">Enterococcus faecium</name>
    <name type="common">Streptococcus faecium</name>
    <dbReference type="NCBI Taxonomy" id="1352"/>
    <lineage>
        <taxon>Bacteria</taxon>
        <taxon>Bacillati</taxon>
        <taxon>Bacillota</taxon>
        <taxon>Bacilli</taxon>
        <taxon>Lactobacillales</taxon>
        <taxon>Enterococcaceae</taxon>
        <taxon>Enterococcus</taxon>
    </lineage>
</organism>
<evidence type="ECO:0000256" key="1">
    <source>
        <dbReference type="PIRNR" id="PIRNR004323"/>
    </source>
</evidence>
<proteinExistence type="predicted"/>